<dbReference type="EMBL" id="CP002745">
    <property type="protein sequence ID" value="AEK61965.1"/>
    <property type="molecule type" value="Genomic_DNA"/>
</dbReference>
<evidence type="ECO:0000313" key="1">
    <source>
        <dbReference type="EMBL" id="AEK61965.1"/>
    </source>
</evidence>
<name>G0AGW0_COLFT</name>
<gene>
    <name evidence="1" type="ordered locus">CFU_2135</name>
</gene>
<organism evidence="1 2">
    <name type="scientific">Collimonas fungivorans (strain Ter331)</name>
    <dbReference type="NCBI Taxonomy" id="1005048"/>
    <lineage>
        <taxon>Bacteria</taxon>
        <taxon>Pseudomonadati</taxon>
        <taxon>Pseudomonadota</taxon>
        <taxon>Betaproteobacteria</taxon>
        <taxon>Burkholderiales</taxon>
        <taxon>Oxalobacteraceae</taxon>
        <taxon>Collimonas</taxon>
    </lineage>
</organism>
<keyword evidence="2" id="KW-1185">Reference proteome</keyword>
<reference evidence="2" key="6">
    <citation type="submission" date="2011-05" db="EMBL/GenBank/DDBJ databases">
        <title>Complete sequence of Collimonas fungivorans Ter331.</title>
        <authorList>
            <person name="Leveau J.H."/>
        </authorList>
    </citation>
    <scope>NUCLEOTIDE SEQUENCE [LARGE SCALE GENOMIC DNA]</scope>
    <source>
        <strain evidence="2">Ter331</strain>
    </source>
</reference>
<reference evidence="1 2" key="4">
    <citation type="journal article" date="2010" name="Environ. Microbiol.">
        <title>The bacterial genus Collimonas: mycophagy, weathering and other adaptive solutions to life in oligotrophic soil environments.</title>
        <authorList>
            <person name="Leveau J.H."/>
            <person name="Uroz S."/>
            <person name="de Boer W."/>
        </authorList>
    </citation>
    <scope>NUCLEOTIDE SEQUENCE [LARGE SCALE GENOMIC DNA]</scope>
    <source>
        <strain evidence="1 2">Ter331</strain>
    </source>
</reference>
<dbReference type="Proteomes" id="UP000008392">
    <property type="component" value="Chromosome"/>
</dbReference>
<proteinExistence type="predicted"/>
<reference evidence="1 2" key="2">
    <citation type="journal article" date="2006" name="J. Microbiol. Methods">
        <title>Genomic flank-sequencing of plasposon insertion sites for rapid identification of functional genes.</title>
        <authorList>
            <person name="Leveau J.H."/>
            <person name="Gerards S."/>
            <person name="Fritsche K."/>
            <person name="Zondag G."/>
            <person name="van Veen J.A."/>
        </authorList>
    </citation>
    <scope>NUCLEOTIDE SEQUENCE [LARGE SCALE GENOMIC DNA]</scope>
    <source>
        <strain evidence="1 2">Ter331</strain>
    </source>
</reference>
<dbReference type="HOGENOM" id="CLU_1822086_0_0_4"/>
<accession>G0AGW0</accession>
<reference evidence="1 2" key="1">
    <citation type="journal article" date="2004" name="Environ. Microbiol.">
        <title>Phylogeny-function analysis of (meta)genomic libraries: screening for expression of ribosomal RNA genes by large-insert library fluorescent in situ hybridization (LIL-FISH).</title>
        <authorList>
            <person name="Leveau J.H."/>
            <person name="Gerards S."/>
            <person name="de Boer W."/>
            <person name="van Veen J.A."/>
        </authorList>
    </citation>
    <scope>NUCLEOTIDE SEQUENCE [LARGE SCALE GENOMIC DNA]</scope>
    <source>
        <strain evidence="1 2">Ter331</strain>
    </source>
</reference>
<dbReference type="KEGG" id="cfu:CFU_2135"/>
<reference evidence="1 2" key="5">
    <citation type="journal article" date="2011" name="ISME J.">
        <title>Dual transcriptional profiling of a bacterial/fungal confrontation: Collimonas fungivorans versus Aspergillus niger.</title>
        <authorList>
            <person name="Mela F."/>
            <person name="Fritsche K."/>
            <person name="de Boer W."/>
            <person name="van Veen J.A."/>
            <person name="de Graaff L.H."/>
            <person name="van den Berg M."/>
            <person name="Leveau J.H."/>
        </authorList>
    </citation>
    <scope>NUCLEOTIDE SEQUENCE [LARGE SCALE GENOMIC DNA]</scope>
    <source>
        <strain evidence="1 2">Ter331</strain>
    </source>
</reference>
<reference evidence="1 2" key="3">
    <citation type="journal article" date="2008" name="FEMS Microbiol. Ecol.">
        <title>Identification and characterization of genes underlying chitinolysis in Collimonas fungivorans Ter331.</title>
        <authorList>
            <person name="Fritsche K."/>
            <person name="de Boer W."/>
            <person name="Gerards S."/>
            <person name="van den Berg M."/>
            <person name="van Veen J.A."/>
            <person name="Leveau J.H."/>
        </authorList>
    </citation>
    <scope>NUCLEOTIDE SEQUENCE [LARGE SCALE GENOMIC DNA]</scope>
    <source>
        <strain evidence="1 2">Ter331</strain>
    </source>
</reference>
<dbReference type="AlphaFoldDB" id="G0AGW0"/>
<evidence type="ECO:0000313" key="2">
    <source>
        <dbReference type="Proteomes" id="UP000008392"/>
    </source>
</evidence>
<sequence length="141" mass="15723">MVHNTSFFATLHYRSPLTTLASASYLSHNSQPRANLSEKEFTMSEVQKQALKPNQAVIIGRIDNVRTFDVQGKRTFETRVIQPAPDQFTSPSAVALMSHNKLGNSGDDVNVLVSVAGFRDNYKDKEQNAVQTARNTLRVIE</sequence>
<protein>
    <submittedName>
        <fullName evidence="1">Uncharacterized protein</fullName>
    </submittedName>
</protein>